<feature type="domain" description="GFO/IDH/MocA-like oxidoreductase" evidence="2">
    <location>
        <begin position="143"/>
        <end position="273"/>
    </location>
</feature>
<dbReference type="SUPFAM" id="SSF51735">
    <property type="entry name" value="NAD(P)-binding Rossmann-fold domains"/>
    <property type="match status" value="1"/>
</dbReference>
<proteinExistence type="predicted"/>
<dbReference type="Gene3D" id="3.30.360.10">
    <property type="entry name" value="Dihydrodipicolinate Reductase, domain 2"/>
    <property type="match status" value="1"/>
</dbReference>
<comment type="caution">
    <text evidence="3">The sequence shown here is derived from an EMBL/GenBank/DDBJ whole genome shotgun (WGS) entry which is preliminary data.</text>
</comment>
<dbReference type="RefSeq" id="WP_104418891.1">
    <property type="nucleotide sequence ID" value="NZ_PTJC01000005.1"/>
</dbReference>
<organism evidence="3 4">
    <name type="scientific">Neolewinella xylanilytica</name>
    <dbReference type="NCBI Taxonomy" id="1514080"/>
    <lineage>
        <taxon>Bacteria</taxon>
        <taxon>Pseudomonadati</taxon>
        <taxon>Bacteroidota</taxon>
        <taxon>Saprospiria</taxon>
        <taxon>Saprospirales</taxon>
        <taxon>Lewinellaceae</taxon>
        <taxon>Neolewinella</taxon>
    </lineage>
</organism>
<dbReference type="InterPro" id="IPR000683">
    <property type="entry name" value="Gfo/Idh/MocA-like_OxRdtase_N"/>
</dbReference>
<dbReference type="GO" id="GO:0000166">
    <property type="term" value="F:nucleotide binding"/>
    <property type="evidence" value="ECO:0007669"/>
    <property type="project" value="InterPro"/>
</dbReference>
<feature type="domain" description="Gfo/Idh/MocA-like oxidoreductase N-terminal" evidence="1">
    <location>
        <begin position="5"/>
        <end position="123"/>
    </location>
</feature>
<dbReference type="Pfam" id="PF22725">
    <property type="entry name" value="GFO_IDH_MocA_C3"/>
    <property type="match status" value="1"/>
</dbReference>
<dbReference type="PANTHER" id="PTHR43708:SF3">
    <property type="entry name" value="OXIDOREDUCTASE"/>
    <property type="match status" value="1"/>
</dbReference>
<accession>A0A2S6IA55</accession>
<evidence type="ECO:0000313" key="4">
    <source>
        <dbReference type="Proteomes" id="UP000237662"/>
    </source>
</evidence>
<dbReference type="AlphaFoldDB" id="A0A2S6IA55"/>
<dbReference type="EMBL" id="PTJC01000005">
    <property type="protein sequence ID" value="PPK88339.1"/>
    <property type="molecule type" value="Genomic_DNA"/>
</dbReference>
<dbReference type="Pfam" id="PF01408">
    <property type="entry name" value="GFO_IDH_MocA"/>
    <property type="match status" value="1"/>
</dbReference>
<sequence>MYDSITVAVAGAGFIGPVHVEGLRRLGIRVKGLLGKDLEESTSACKQLNLEHPYATFEDLLADEEIDAVHLAVPNVLHYSMVKKSLAAGKHVMCEKPLAMTSEQSAELVELARKSNLKTAVNYNLRFYPINLNVRDRLAKDDGRIFSVTGSYQQDWLLYDTDYNWRVLADQGGALRAVSDIGTHWLDLIHFVTGLEAEAILADLTTVHPQRKRPLGEVSSFTNDSEKEQATETIDITTDDCASILFKFKGGAKGQLFVSQVAAGHKNQLKYDIATQSAAYEWNSERPNELHIGRRGDLNQVLMKDPGLMTGTAAPFVNYPGGHNEGFPDTFKQCFRSFYNAILGDTSAGESLYANFEDGHRELILCDAILESHEKQAWVRIKE</sequence>
<evidence type="ECO:0000313" key="3">
    <source>
        <dbReference type="EMBL" id="PPK88339.1"/>
    </source>
</evidence>
<dbReference type="OrthoDB" id="9815825at2"/>
<gene>
    <name evidence="3" type="ORF">CLV84_1305</name>
</gene>
<dbReference type="InterPro" id="IPR055170">
    <property type="entry name" value="GFO_IDH_MocA-like_dom"/>
</dbReference>
<dbReference type="Proteomes" id="UP000237662">
    <property type="component" value="Unassembled WGS sequence"/>
</dbReference>
<name>A0A2S6IA55_9BACT</name>
<protein>
    <submittedName>
        <fullName evidence="3">Putative dehydrogenase</fullName>
    </submittedName>
</protein>
<evidence type="ECO:0000259" key="1">
    <source>
        <dbReference type="Pfam" id="PF01408"/>
    </source>
</evidence>
<dbReference type="Gene3D" id="3.40.50.720">
    <property type="entry name" value="NAD(P)-binding Rossmann-like Domain"/>
    <property type="match status" value="1"/>
</dbReference>
<dbReference type="InterPro" id="IPR036291">
    <property type="entry name" value="NAD(P)-bd_dom_sf"/>
</dbReference>
<dbReference type="SUPFAM" id="SSF55347">
    <property type="entry name" value="Glyceraldehyde-3-phosphate dehydrogenase-like, C-terminal domain"/>
    <property type="match status" value="1"/>
</dbReference>
<dbReference type="PANTHER" id="PTHR43708">
    <property type="entry name" value="CONSERVED EXPRESSED OXIDOREDUCTASE (EUROFUNG)"/>
    <property type="match status" value="1"/>
</dbReference>
<dbReference type="InterPro" id="IPR051317">
    <property type="entry name" value="Gfo/Idh/MocA_oxidoreduct"/>
</dbReference>
<evidence type="ECO:0000259" key="2">
    <source>
        <dbReference type="Pfam" id="PF22725"/>
    </source>
</evidence>
<keyword evidence="4" id="KW-1185">Reference proteome</keyword>
<reference evidence="3 4" key="1">
    <citation type="submission" date="2018-02" db="EMBL/GenBank/DDBJ databases">
        <title>Genomic Encyclopedia of Archaeal and Bacterial Type Strains, Phase II (KMG-II): from individual species to whole genera.</title>
        <authorList>
            <person name="Goeker M."/>
        </authorList>
    </citation>
    <scope>NUCLEOTIDE SEQUENCE [LARGE SCALE GENOMIC DNA]</scope>
    <source>
        <strain evidence="3 4">DSM 29526</strain>
    </source>
</reference>